<protein>
    <submittedName>
        <fullName evidence="2">ATPase</fullName>
    </submittedName>
</protein>
<dbReference type="RefSeq" id="WP_106763084.1">
    <property type="nucleotide sequence ID" value="NZ_PXNP01000085.1"/>
</dbReference>
<comment type="caution">
    <text evidence="2">The sequence shown here is derived from an EMBL/GenBank/DDBJ whole genome shotgun (WGS) entry which is preliminary data.</text>
</comment>
<dbReference type="SUPFAM" id="SSF52540">
    <property type="entry name" value="P-loop containing nucleoside triphosphate hydrolases"/>
    <property type="match status" value="1"/>
</dbReference>
<sequence length="582" mass="65533">MALFTFNDDSYTLGNIREVDTRKVTILVNSDKDLRKARVGQLVTVQLSGATECWLIGMIDKVIKAVVTQPLTQEIAEDDFDEIDAFEDSVVNTVKITLMGAARWDAIVQKYKFSRSLDHVPEIDSTCYVLKDAHLEEFMRVISECGDGEHSLELGSYKLNEKARAYVDGNKLFQRHAALLGSTGSGKSWTVASILERSSQLPSSNLVVFDLHGEYKELSYAKQLRVPGPDEVDADDDSLLFLPYWLLNSEEIQSLFVDRSEFSAHNQVVVVQDAITENKKAFLEENGRNDLLKSFTLDSPIPFSIEDVVEKLRFLNEDHRVPRADGKGDKSGPFNGEFSRLLVRIRSRLSDRRYGFLFKSPQKFNQYGSLSMIAEKLMGFGNQKQSIKVIDFSEVPADILPVIIGLVARIIYQVQFWTDPNSRRPVAFVCDEAHLYLPRKEGNPVERRAVEAFEKIAKEGRKYGVALMIVSQRPSDVSATILSQCNNIISLRLTNADDQATVRKLLPESLESLLEALPIMDVGEAMVVGDSVLLPSRIKIDPPAEKPLSATIDFWSRWQEDATNADFALAVENMRRQNRTKP</sequence>
<dbReference type="Proteomes" id="UP000239866">
    <property type="component" value="Unassembled WGS sequence"/>
</dbReference>
<gene>
    <name evidence="2" type="ORF">C7H09_12300</name>
</gene>
<evidence type="ECO:0000313" key="2">
    <source>
        <dbReference type="EMBL" id="PSF06108.1"/>
    </source>
</evidence>
<dbReference type="Pfam" id="PF01935">
    <property type="entry name" value="DUF87"/>
    <property type="match status" value="1"/>
</dbReference>
<reference evidence="2 3" key="1">
    <citation type="submission" date="2018-03" db="EMBL/GenBank/DDBJ databases">
        <title>Marinobacter brunus sp. nov., a marine bacterium of Gamma-proteobacteria isolated from the surface seawater of the South China Sea.</title>
        <authorList>
            <person name="Cheng H."/>
            <person name="Wu Y.-H."/>
            <person name="Xamxidin M."/>
            <person name="Xu X.-W."/>
        </authorList>
    </citation>
    <scope>NUCLEOTIDE SEQUENCE [LARGE SCALE GENOMIC DNA]</scope>
    <source>
        <strain evidence="2 3">NH169-3</strain>
    </source>
</reference>
<name>A0A2T1K7U5_9GAMM</name>
<dbReference type="AlphaFoldDB" id="A0A2T1K7U5"/>
<feature type="domain" description="Helicase HerA central" evidence="1">
    <location>
        <begin position="153"/>
        <end position="409"/>
    </location>
</feature>
<dbReference type="CDD" id="cd01127">
    <property type="entry name" value="TrwB_TraG_TraD_VirD4"/>
    <property type="match status" value="1"/>
</dbReference>
<dbReference type="InterPro" id="IPR002789">
    <property type="entry name" value="HerA_central"/>
</dbReference>
<dbReference type="Gene3D" id="3.40.50.300">
    <property type="entry name" value="P-loop containing nucleotide triphosphate hydrolases"/>
    <property type="match status" value="2"/>
</dbReference>
<dbReference type="InterPro" id="IPR008571">
    <property type="entry name" value="HerA-like"/>
</dbReference>
<dbReference type="PANTHER" id="PTHR42957">
    <property type="entry name" value="HELICASE MJ1565-RELATED"/>
    <property type="match status" value="1"/>
</dbReference>
<proteinExistence type="predicted"/>
<evidence type="ECO:0000259" key="1">
    <source>
        <dbReference type="Pfam" id="PF01935"/>
    </source>
</evidence>
<dbReference type="InterPro" id="IPR027417">
    <property type="entry name" value="P-loop_NTPase"/>
</dbReference>
<dbReference type="OrthoDB" id="9806951at2"/>
<dbReference type="EMBL" id="PXNP01000085">
    <property type="protein sequence ID" value="PSF06108.1"/>
    <property type="molecule type" value="Genomic_DNA"/>
</dbReference>
<dbReference type="PANTHER" id="PTHR42957:SF1">
    <property type="entry name" value="HELICASE MJ1565-RELATED"/>
    <property type="match status" value="1"/>
</dbReference>
<keyword evidence="3" id="KW-1185">Reference proteome</keyword>
<evidence type="ECO:0000313" key="3">
    <source>
        <dbReference type="Proteomes" id="UP000239866"/>
    </source>
</evidence>
<accession>A0A2T1K7U5</accession>
<organism evidence="2 3">
    <name type="scientific">Marinobacter fuscus</name>
    <dbReference type="NCBI Taxonomy" id="2109942"/>
    <lineage>
        <taxon>Bacteria</taxon>
        <taxon>Pseudomonadati</taxon>
        <taxon>Pseudomonadota</taxon>
        <taxon>Gammaproteobacteria</taxon>
        <taxon>Pseudomonadales</taxon>
        <taxon>Marinobacteraceae</taxon>
        <taxon>Marinobacter</taxon>
    </lineage>
</organism>